<dbReference type="EMBL" id="JBHUIP010000009">
    <property type="protein sequence ID" value="MFD2263078.1"/>
    <property type="molecule type" value="Genomic_DNA"/>
</dbReference>
<accession>A0ABW5DPM6</accession>
<gene>
    <name evidence="3" type="ORF">ACFSM5_09290</name>
</gene>
<dbReference type="PANTHER" id="PTHR19375">
    <property type="entry name" value="HEAT SHOCK PROTEIN 70KDA"/>
    <property type="match status" value="1"/>
</dbReference>
<keyword evidence="2" id="KW-0067">ATP-binding</keyword>
<keyword evidence="4" id="KW-1185">Reference proteome</keyword>
<dbReference type="Gene3D" id="3.90.640.10">
    <property type="entry name" value="Actin, Chain A, domain 4"/>
    <property type="match status" value="1"/>
</dbReference>
<dbReference type="RefSeq" id="WP_379876050.1">
    <property type="nucleotide sequence ID" value="NZ_JBHUIP010000009.1"/>
</dbReference>
<name>A0ABW5DPM6_9PROT</name>
<dbReference type="InterPro" id="IPR043129">
    <property type="entry name" value="ATPase_NBD"/>
</dbReference>
<organism evidence="3 4">
    <name type="scientific">Lacibacterium aquatile</name>
    <dbReference type="NCBI Taxonomy" id="1168082"/>
    <lineage>
        <taxon>Bacteria</taxon>
        <taxon>Pseudomonadati</taxon>
        <taxon>Pseudomonadota</taxon>
        <taxon>Alphaproteobacteria</taxon>
        <taxon>Rhodospirillales</taxon>
        <taxon>Rhodospirillaceae</taxon>
    </lineage>
</organism>
<proteinExistence type="predicted"/>
<dbReference type="SUPFAM" id="SSF53067">
    <property type="entry name" value="Actin-like ATPase domain"/>
    <property type="match status" value="2"/>
</dbReference>
<dbReference type="Pfam" id="PF00012">
    <property type="entry name" value="HSP70"/>
    <property type="match status" value="2"/>
</dbReference>
<reference evidence="4" key="1">
    <citation type="journal article" date="2019" name="Int. J. Syst. Evol. Microbiol.">
        <title>The Global Catalogue of Microorganisms (GCM) 10K type strain sequencing project: providing services to taxonomists for standard genome sequencing and annotation.</title>
        <authorList>
            <consortium name="The Broad Institute Genomics Platform"/>
            <consortium name="The Broad Institute Genome Sequencing Center for Infectious Disease"/>
            <person name="Wu L."/>
            <person name="Ma J."/>
        </authorList>
    </citation>
    <scope>NUCLEOTIDE SEQUENCE [LARGE SCALE GENOMIC DNA]</scope>
    <source>
        <strain evidence="4">CGMCC 1.19062</strain>
    </source>
</reference>
<protein>
    <submittedName>
        <fullName evidence="3">Hsp70 family protein</fullName>
    </submittedName>
</protein>
<evidence type="ECO:0000256" key="1">
    <source>
        <dbReference type="ARBA" id="ARBA00022741"/>
    </source>
</evidence>
<evidence type="ECO:0000313" key="3">
    <source>
        <dbReference type="EMBL" id="MFD2263078.1"/>
    </source>
</evidence>
<dbReference type="Gene3D" id="3.30.420.40">
    <property type="match status" value="3"/>
</dbReference>
<evidence type="ECO:0000256" key="2">
    <source>
        <dbReference type="ARBA" id="ARBA00022840"/>
    </source>
</evidence>
<comment type="caution">
    <text evidence="3">The sequence shown here is derived from an EMBL/GenBank/DDBJ whole genome shotgun (WGS) entry which is preliminary data.</text>
</comment>
<sequence length="435" mass="46187">MSDALMVRALFLTVGGGGAMQCGLDFGTSNSAIAVSQDAAAGHLIPLEGDNRTMPSALFFAEADKSVSYGASAMNRYLGGEEGRLMRALKSTLGTGLIREDTVVLGRRRPFTEILMIYLSEVKRRAEASLGGKLTQLVHGRPVRFVEDDPEGDAAAEAALRDLAHAIGYKDVVFQPEPIAAATAVETGLEAGTLILIADIGGGTSDFSIVRADPKRQRVLSHDDDILAAHGLRLGGTDFDRLLNLATVQPEFGYGQAMLRDGLAPPNWLFTKLASWAEINQLYTLKTKREVASMSEEASTPRPLQRLSHVLAEELGHRLASSVEAAKIRLSETPSTPVDLTAVEAGLTVDATQEALGAAVDAGMVRLTEATHETLRRANLTGERIGALVFTGGSSLMPLVRHAIARALPMARTVDYDAFGGVAAGLARSARLVFA</sequence>
<dbReference type="Proteomes" id="UP001597295">
    <property type="component" value="Unassembled WGS sequence"/>
</dbReference>
<dbReference type="InterPro" id="IPR013126">
    <property type="entry name" value="Hsp_70_fam"/>
</dbReference>
<keyword evidence="1" id="KW-0547">Nucleotide-binding</keyword>
<evidence type="ECO:0000313" key="4">
    <source>
        <dbReference type="Proteomes" id="UP001597295"/>
    </source>
</evidence>